<comment type="caution">
    <text evidence="2">The sequence shown here is derived from an EMBL/GenBank/DDBJ whole genome shotgun (WGS) entry which is preliminary data.</text>
</comment>
<accession>A0A3E0H7J8</accession>
<proteinExistence type="predicted"/>
<sequence length="262" mass="27868">MTEERGPARTALELVGLVIAPATVITSVLLYFGWNRENAFFGYFGLDPGVLKLSAQDLLLRSVGVVFLPAVIVLACLAALILLGRLGSRFASRLRVVRCALLAIAVAGAVLALTGVIDPLWGAASLAASALLGADLVSTTTRLWGQALVGSVIAVALFWSAAVYSGRTGVALASYINANPAGQPAVTVDSTTRIDFPPALVTETRIPAEDGKFHYEYTGLRMLIYSNDRWVLILGRRPGQSRVTISVLRDSDSIRVEVTEGR</sequence>
<evidence type="ECO:0000256" key="1">
    <source>
        <dbReference type="SAM" id="Phobius"/>
    </source>
</evidence>
<gene>
    <name evidence="2" type="ORF">BCF44_113102</name>
</gene>
<protein>
    <submittedName>
        <fullName evidence="2">Uncharacterized protein</fullName>
    </submittedName>
</protein>
<feature type="transmembrane region" description="Helical" evidence="1">
    <location>
        <begin position="58"/>
        <end position="84"/>
    </location>
</feature>
<dbReference type="RefSeq" id="WP_116178598.1">
    <property type="nucleotide sequence ID" value="NZ_CP144375.1"/>
</dbReference>
<name>A0A3E0H7J8_9PSEU</name>
<evidence type="ECO:0000313" key="3">
    <source>
        <dbReference type="Proteomes" id="UP000256269"/>
    </source>
</evidence>
<dbReference type="Proteomes" id="UP000256269">
    <property type="component" value="Unassembled WGS sequence"/>
</dbReference>
<feature type="transmembrane region" description="Helical" evidence="1">
    <location>
        <begin position="143"/>
        <end position="164"/>
    </location>
</feature>
<organism evidence="2 3">
    <name type="scientific">Kutzneria buriramensis</name>
    <dbReference type="NCBI Taxonomy" id="1045776"/>
    <lineage>
        <taxon>Bacteria</taxon>
        <taxon>Bacillati</taxon>
        <taxon>Actinomycetota</taxon>
        <taxon>Actinomycetes</taxon>
        <taxon>Pseudonocardiales</taxon>
        <taxon>Pseudonocardiaceae</taxon>
        <taxon>Kutzneria</taxon>
    </lineage>
</organism>
<keyword evidence="1" id="KW-0472">Membrane</keyword>
<feature type="transmembrane region" description="Helical" evidence="1">
    <location>
        <begin position="12"/>
        <end position="34"/>
    </location>
</feature>
<dbReference type="OrthoDB" id="4350047at2"/>
<keyword evidence="1" id="KW-0812">Transmembrane</keyword>
<evidence type="ECO:0000313" key="2">
    <source>
        <dbReference type="EMBL" id="REH39247.1"/>
    </source>
</evidence>
<keyword evidence="1" id="KW-1133">Transmembrane helix</keyword>
<dbReference type="AlphaFoldDB" id="A0A3E0H7J8"/>
<reference evidence="2 3" key="1">
    <citation type="submission" date="2018-08" db="EMBL/GenBank/DDBJ databases">
        <title>Genomic Encyclopedia of Archaeal and Bacterial Type Strains, Phase II (KMG-II): from individual species to whole genera.</title>
        <authorList>
            <person name="Goeker M."/>
        </authorList>
    </citation>
    <scope>NUCLEOTIDE SEQUENCE [LARGE SCALE GENOMIC DNA]</scope>
    <source>
        <strain evidence="2 3">DSM 45791</strain>
    </source>
</reference>
<feature type="transmembrane region" description="Helical" evidence="1">
    <location>
        <begin position="96"/>
        <end position="117"/>
    </location>
</feature>
<keyword evidence="3" id="KW-1185">Reference proteome</keyword>
<dbReference type="EMBL" id="QUNO01000013">
    <property type="protein sequence ID" value="REH39247.1"/>
    <property type="molecule type" value="Genomic_DNA"/>
</dbReference>